<dbReference type="EMBL" id="JACHVC010000012">
    <property type="protein sequence ID" value="MBC2607365.1"/>
    <property type="molecule type" value="Genomic_DNA"/>
</dbReference>
<accession>A0A7X1BAI4</accession>
<dbReference type="Proteomes" id="UP000526501">
    <property type="component" value="Unassembled WGS sequence"/>
</dbReference>
<proteinExistence type="predicted"/>
<feature type="transmembrane region" description="Helical" evidence="1">
    <location>
        <begin position="12"/>
        <end position="32"/>
    </location>
</feature>
<feature type="transmembrane region" description="Helical" evidence="1">
    <location>
        <begin position="38"/>
        <end position="58"/>
    </location>
</feature>
<sequence length="59" mass="6525">MDEEPREPSKVRTIYLPVTIATLFCGGLWLFIPEIGALAVGSAWVGTVLFMSIWGSFYS</sequence>
<comment type="caution">
    <text evidence="2">The sequence shown here is derived from an EMBL/GenBank/DDBJ whole genome shotgun (WGS) entry which is preliminary data.</text>
</comment>
<dbReference type="RefSeq" id="WP_185661315.1">
    <property type="nucleotide sequence ID" value="NZ_CAWPOO010000012.1"/>
</dbReference>
<evidence type="ECO:0000313" key="3">
    <source>
        <dbReference type="Proteomes" id="UP000526501"/>
    </source>
</evidence>
<gene>
    <name evidence="2" type="ORF">H5P27_15035</name>
</gene>
<keyword evidence="1" id="KW-1133">Transmembrane helix</keyword>
<organism evidence="2 3">
    <name type="scientific">Pelagicoccus albus</name>
    <dbReference type="NCBI Taxonomy" id="415222"/>
    <lineage>
        <taxon>Bacteria</taxon>
        <taxon>Pseudomonadati</taxon>
        <taxon>Verrucomicrobiota</taxon>
        <taxon>Opitutia</taxon>
        <taxon>Puniceicoccales</taxon>
        <taxon>Pelagicoccaceae</taxon>
        <taxon>Pelagicoccus</taxon>
    </lineage>
</organism>
<keyword evidence="1" id="KW-0472">Membrane</keyword>
<dbReference type="AlphaFoldDB" id="A0A7X1BAI4"/>
<name>A0A7X1BAI4_9BACT</name>
<keyword evidence="1" id="KW-0812">Transmembrane</keyword>
<keyword evidence="3" id="KW-1185">Reference proteome</keyword>
<reference evidence="2 3" key="1">
    <citation type="submission" date="2020-07" db="EMBL/GenBank/DDBJ databases">
        <authorList>
            <person name="Feng X."/>
        </authorList>
    </citation>
    <scope>NUCLEOTIDE SEQUENCE [LARGE SCALE GENOMIC DNA]</scope>
    <source>
        <strain evidence="2 3">JCM23202</strain>
    </source>
</reference>
<protein>
    <submittedName>
        <fullName evidence="2">Uncharacterized protein</fullName>
    </submittedName>
</protein>
<evidence type="ECO:0000256" key="1">
    <source>
        <dbReference type="SAM" id="Phobius"/>
    </source>
</evidence>
<evidence type="ECO:0000313" key="2">
    <source>
        <dbReference type="EMBL" id="MBC2607365.1"/>
    </source>
</evidence>